<dbReference type="InterPro" id="IPR018490">
    <property type="entry name" value="cNMP-bd_dom_sf"/>
</dbReference>
<keyword evidence="8 11" id="KW-0472">Membrane</keyword>
<comment type="similarity">
    <text evidence="2">Belongs to the NTE family.</text>
</comment>
<comment type="subcellular location">
    <subcellularLocation>
        <location evidence="1">Cell membrane</location>
        <topology evidence="1">Multi-pass membrane protein</topology>
    </subcellularLocation>
</comment>
<feature type="domain" description="PNPLA" evidence="14">
    <location>
        <begin position="794"/>
        <end position="953"/>
    </location>
</feature>
<feature type="domain" description="Cyclic nucleotide-binding" evidence="12">
    <location>
        <begin position="540"/>
        <end position="616"/>
    </location>
</feature>
<dbReference type="InterPro" id="IPR014710">
    <property type="entry name" value="RmlC-like_jellyroll"/>
</dbReference>
<sequence>MAVQTLPTTKNAPPVGDAEPDRPGRLGGPHFRLARRRQPSPATVLLVAAFGAFLAFLDSTIVNVAFPDIQRYFHSGISDLSWVLNAYNIVFAAFLVAAGKLADLLGRKRLFIYGVVLFTIASGLCAAADSVGQLVAFRVLQGIGAAVLVPASLGLVVEGFPAQRRAHGVNLWGAAGAIAAGLGPPIGGALVEALNWRWVFLVNLPLGVVAVLAARRALVESRASGRRRVPDVRGAALLAIALGLLTLGLIKGPDWGWSSLPAIGSLVAAAVAMVGFVMSSRIHPAPLVEPALLRIRSFVAGSALTAIASAGFYAYLLTHVLFLNYVWGYTLLQAGLAVCPAALIAAVVAGLLGRVADRHGYRVIVGVGATIWAGSLLWYLTCVGTTPSFLGEWLPGQILQGIGVGATFPLLGSAALAGLATGSSYATASAVTGTIRQVGAVIGIALLVILVGTPAPGAAEEALRRGWTMAAICFVAVALGAIFLGRVRPAPAAAVAPESAPPEVVPLPPPTVPPVAPAAPDIDVLQALPELHCHAERVELQAGSYLFRAGDVSNSLYVVCSGRLQVIDEHGLAGELRRGQVAGAVGVLRNAPRHASVLAVRDSSLLRLPKAEFAKIADARLLGVLAWVLANRQAPLPGAPTRPTAREAVVAVIGVDVGAPVAVVAAELCAALSQRLRAVAPGRVNADGLERAEQFADRVVLHATVGDGPWRDFCVRTADRVVLVARDFAAPSRRLPPRAPGADLVLTGPSAAPEYRCEWEELIAPRSVHEVHPATVADDLRPLAARIAGRSVGLVLGGGGALACAHLGVLEELEAAGITVDRYAGTSMGAIMAALAADGVDAAGVDAYIYEYFVRKNHSDFTVPSKGFLRGRRTEVALRSAFGDRLIEELPKQFRCVSVDLLARRSVVHRRGLLTDVIGCSMRLPVMYPPMAYAGSLHVDGGVLNNVPVNALAGQEGPLIAVNVAGSNPNGAPNSRHGKRLQVPGITDTLLRALTIGSGMTSASVLAQADVVIQPNPSGIGFLEFHQIDRAREAGRTAARQALPQIMELVFR</sequence>
<feature type="compositionally biased region" description="Polar residues" evidence="10">
    <location>
        <begin position="1"/>
        <end position="11"/>
    </location>
</feature>
<dbReference type="GO" id="GO:0004622">
    <property type="term" value="F:phosphatidylcholine lysophospholipase activity"/>
    <property type="evidence" value="ECO:0007669"/>
    <property type="project" value="UniProtKB-ARBA"/>
</dbReference>
<evidence type="ECO:0000256" key="4">
    <source>
        <dbReference type="ARBA" id="ARBA00022475"/>
    </source>
</evidence>
<evidence type="ECO:0000313" key="15">
    <source>
        <dbReference type="EMBL" id="ORX10716.1"/>
    </source>
</evidence>
<keyword evidence="5 11" id="KW-0812">Transmembrane</keyword>
<feature type="transmembrane region" description="Helical" evidence="11">
    <location>
        <begin position="467"/>
        <end position="485"/>
    </location>
</feature>
<dbReference type="InterPro" id="IPR016035">
    <property type="entry name" value="Acyl_Trfase/lysoPLipase"/>
</dbReference>
<evidence type="ECO:0000256" key="2">
    <source>
        <dbReference type="ARBA" id="ARBA00006636"/>
    </source>
</evidence>
<dbReference type="Pfam" id="PF07690">
    <property type="entry name" value="MFS_1"/>
    <property type="match status" value="1"/>
</dbReference>
<proteinExistence type="inferred from homology"/>
<evidence type="ECO:0000259" key="14">
    <source>
        <dbReference type="PROSITE" id="PS51635"/>
    </source>
</evidence>
<dbReference type="PRINTS" id="PR01036">
    <property type="entry name" value="TCRTETB"/>
</dbReference>
<dbReference type="SMART" id="SM00100">
    <property type="entry name" value="cNMP"/>
    <property type="match status" value="1"/>
</dbReference>
<evidence type="ECO:0000256" key="7">
    <source>
        <dbReference type="ARBA" id="ARBA00023098"/>
    </source>
</evidence>
<feature type="region of interest" description="Disordered" evidence="10">
    <location>
        <begin position="1"/>
        <end position="30"/>
    </location>
</feature>
<dbReference type="PANTHER" id="PTHR42718:SF48">
    <property type="entry name" value="CONSERVED TWO-DOMAIN MEMBRANE PROTEIN-RELATED"/>
    <property type="match status" value="1"/>
</dbReference>
<feature type="transmembrane region" description="Helical" evidence="11">
    <location>
        <begin position="42"/>
        <end position="62"/>
    </location>
</feature>
<evidence type="ECO:0000256" key="3">
    <source>
        <dbReference type="ARBA" id="ARBA00022448"/>
    </source>
</evidence>
<comment type="caution">
    <text evidence="9">Lacks conserved residue(s) required for the propagation of feature annotation.</text>
</comment>
<evidence type="ECO:0000256" key="11">
    <source>
        <dbReference type="SAM" id="Phobius"/>
    </source>
</evidence>
<feature type="transmembrane region" description="Helical" evidence="11">
    <location>
        <begin position="82"/>
        <end position="98"/>
    </location>
</feature>
<dbReference type="Gene3D" id="3.40.1090.10">
    <property type="entry name" value="Cytosolic phospholipase A2 catalytic domain"/>
    <property type="match status" value="2"/>
</dbReference>
<feature type="short sequence motif" description="DGA/G" evidence="9">
    <location>
        <begin position="940"/>
        <end position="942"/>
    </location>
</feature>
<dbReference type="AlphaFoldDB" id="A0A1X2EX63"/>
<feature type="active site" description="Proton acceptor" evidence="9">
    <location>
        <position position="940"/>
    </location>
</feature>
<dbReference type="PANTHER" id="PTHR42718">
    <property type="entry name" value="MAJOR FACILITATOR SUPERFAMILY MULTIDRUG TRANSPORTER MFSC"/>
    <property type="match status" value="1"/>
</dbReference>
<keyword evidence="6 11" id="KW-1133">Transmembrane helix</keyword>
<name>A0A1X2EX63_MYCSZ</name>
<keyword evidence="3" id="KW-0813">Transport</keyword>
<evidence type="ECO:0000259" key="13">
    <source>
        <dbReference type="PROSITE" id="PS50850"/>
    </source>
</evidence>
<dbReference type="Gene3D" id="1.20.1250.20">
    <property type="entry name" value="MFS general substrate transporter like domains"/>
    <property type="match status" value="1"/>
</dbReference>
<dbReference type="Gene3D" id="1.20.1720.10">
    <property type="entry name" value="Multidrug resistance protein D"/>
    <property type="match status" value="1"/>
</dbReference>
<dbReference type="SUPFAM" id="SSF52151">
    <property type="entry name" value="FabD/lysophospholipase-like"/>
    <property type="match status" value="1"/>
</dbReference>
<accession>A0A1X2EX63</accession>
<feature type="transmembrane region" description="Helical" evidence="11">
    <location>
        <begin position="329"/>
        <end position="351"/>
    </location>
</feature>
<protein>
    <recommendedName>
        <fullName evidence="17">MFS transporter</fullName>
    </recommendedName>
</protein>
<dbReference type="RefSeq" id="WP_085670274.1">
    <property type="nucleotide sequence ID" value="NZ_JACKRU010000096.1"/>
</dbReference>
<evidence type="ECO:0000256" key="1">
    <source>
        <dbReference type="ARBA" id="ARBA00004651"/>
    </source>
</evidence>
<keyword evidence="4" id="KW-1003">Cell membrane</keyword>
<keyword evidence="7 9" id="KW-0443">Lipid metabolism</keyword>
<feature type="transmembrane region" description="Helical" evidence="11">
    <location>
        <begin position="234"/>
        <end position="250"/>
    </location>
</feature>
<dbReference type="GO" id="GO:0005886">
    <property type="term" value="C:plasma membrane"/>
    <property type="evidence" value="ECO:0007669"/>
    <property type="project" value="UniProtKB-SubCell"/>
</dbReference>
<dbReference type="CDD" id="cd00038">
    <property type="entry name" value="CAP_ED"/>
    <property type="match status" value="1"/>
</dbReference>
<dbReference type="InterPro" id="IPR020846">
    <property type="entry name" value="MFS_dom"/>
</dbReference>
<reference evidence="15 16" key="1">
    <citation type="submission" date="2016-01" db="EMBL/GenBank/DDBJ databases">
        <title>The new phylogeny of the genus Mycobacterium.</title>
        <authorList>
            <person name="Tarcisio F."/>
            <person name="Conor M."/>
            <person name="Antonella G."/>
            <person name="Elisabetta G."/>
            <person name="Giulia F.S."/>
            <person name="Sara T."/>
            <person name="Anna F."/>
            <person name="Clotilde B."/>
            <person name="Roberto B."/>
            <person name="Veronica D.S."/>
            <person name="Fabio R."/>
            <person name="Monica P."/>
            <person name="Olivier J."/>
            <person name="Enrico T."/>
            <person name="Nicola S."/>
        </authorList>
    </citation>
    <scope>NUCLEOTIDE SEQUENCE [LARGE SCALE GENOMIC DNA]</scope>
    <source>
        <strain evidence="15 16">DSM 44166</strain>
    </source>
</reference>
<dbReference type="GO" id="GO:0016042">
    <property type="term" value="P:lipid catabolic process"/>
    <property type="evidence" value="ECO:0007669"/>
    <property type="project" value="UniProtKB-UniRule"/>
</dbReference>
<evidence type="ECO:0000259" key="12">
    <source>
        <dbReference type="PROSITE" id="PS50042"/>
    </source>
</evidence>
<gene>
    <name evidence="15" type="ORF">AWC27_24505</name>
</gene>
<dbReference type="PROSITE" id="PS50042">
    <property type="entry name" value="CNMP_BINDING_3"/>
    <property type="match status" value="1"/>
</dbReference>
<dbReference type="PROSITE" id="PS51635">
    <property type="entry name" value="PNPLA"/>
    <property type="match status" value="1"/>
</dbReference>
<dbReference type="NCBIfam" id="TIGR00711">
    <property type="entry name" value="efflux_EmrB"/>
    <property type="match status" value="1"/>
</dbReference>
<dbReference type="InterPro" id="IPR004638">
    <property type="entry name" value="EmrB-like"/>
</dbReference>
<feature type="short sequence motif" description="GXSXG" evidence="9">
    <location>
        <begin position="825"/>
        <end position="829"/>
    </location>
</feature>
<dbReference type="PROSITE" id="PS00216">
    <property type="entry name" value="SUGAR_TRANSPORT_1"/>
    <property type="match status" value="1"/>
</dbReference>
<feature type="transmembrane region" description="Helical" evidence="11">
    <location>
        <begin position="169"/>
        <end position="190"/>
    </location>
</feature>
<dbReference type="EMBL" id="LQPW01000040">
    <property type="protein sequence ID" value="ORX10716.1"/>
    <property type="molecule type" value="Genomic_DNA"/>
</dbReference>
<feature type="transmembrane region" description="Helical" evidence="11">
    <location>
        <begin position="298"/>
        <end position="317"/>
    </location>
</feature>
<organism evidence="15 16">
    <name type="scientific">Mycobacterium szulgai</name>
    <dbReference type="NCBI Taxonomy" id="1787"/>
    <lineage>
        <taxon>Bacteria</taxon>
        <taxon>Bacillati</taxon>
        <taxon>Actinomycetota</taxon>
        <taxon>Actinomycetes</taxon>
        <taxon>Mycobacteriales</taxon>
        <taxon>Mycobacteriaceae</taxon>
        <taxon>Mycobacterium</taxon>
    </lineage>
</organism>
<dbReference type="InterPro" id="IPR000595">
    <property type="entry name" value="cNMP-bd_dom"/>
</dbReference>
<dbReference type="Gene3D" id="2.60.120.10">
    <property type="entry name" value="Jelly Rolls"/>
    <property type="match status" value="1"/>
</dbReference>
<evidence type="ECO:0000256" key="5">
    <source>
        <dbReference type="ARBA" id="ARBA00022692"/>
    </source>
</evidence>
<feature type="transmembrane region" description="Helical" evidence="11">
    <location>
        <begin position="135"/>
        <end position="157"/>
    </location>
</feature>
<dbReference type="GO" id="GO:0022857">
    <property type="term" value="F:transmembrane transporter activity"/>
    <property type="evidence" value="ECO:0007669"/>
    <property type="project" value="InterPro"/>
</dbReference>
<dbReference type="InterPro" id="IPR036259">
    <property type="entry name" value="MFS_trans_sf"/>
</dbReference>
<evidence type="ECO:0000256" key="6">
    <source>
        <dbReference type="ARBA" id="ARBA00022989"/>
    </source>
</evidence>
<dbReference type="SUPFAM" id="SSF51206">
    <property type="entry name" value="cAMP-binding domain-like"/>
    <property type="match status" value="1"/>
</dbReference>
<feature type="domain" description="Major facilitator superfamily (MFS) profile" evidence="13">
    <location>
        <begin position="44"/>
        <end position="488"/>
    </location>
</feature>
<feature type="transmembrane region" description="Helical" evidence="11">
    <location>
        <begin position="110"/>
        <end position="129"/>
    </location>
</feature>
<dbReference type="PROSITE" id="PS50850">
    <property type="entry name" value="MFS"/>
    <property type="match status" value="1"/>
</dbReference>
<dbReference type="InterPro" id="IPR011701">
    <property type="entry name" value="MFS"/>
</dbReference>
<feature type="transmembrane region" description="Helical" evidence="11">
    <location>
        <begin position="256"/>
        <end position="277"/>
    </location>
</feature>
<keyword evidence="16" id="KW-1185">Reference proteome</keyword>
<feature type="transmembrane region" description="Helical" evidence="11">
    <location>
        <begin position="438"/>
        <end position="455"/>
    </location>
</feature>
<evidence type="ECO:0000313" key="16">
    <source>
        <dbReference type="Proteomes" id="UP000193317"/>
    </source>
</evidence>
<dbReference type="InterPro" id="IPR005829">
    <property type="entry name" value="Sugar_transporter_CS"/>
</dbReference>
<dbReference type="OrthoDB" id="7375466at2"/>
<comment type="caution">
    <text evidence="15">The sequence shown here is derived from an EMBL/GenBank/DDBJ whole genome shotgun (WGS) entry which is preliminary data.</text>
</comment>
<keyword evidence="9" id="KW-0378">Hydrolase</keyword>
<dbReference type="CDD" id="cd17321">
    <property type="entry name" value="MFS_MMR_MDR_like"/>
    <property type="match status" value="1"/>
</dbReference>
<feature type="active site" description="Nucleophile" evidence="9">
    <location>
        <position position="827"/>
    </location>
</feature>
<evidence type="ECO:0008006" key="17">
    <source>
        <dbReference type="Google" id="ProtNLM"/>
    </source>
</evidence>
<dbReference type="Pfam" id="PF01734">
    <property type="entry name" value="Patatin"/>
    <property type="match status" value="1"/>
</dbReference>
<dbReference type="Proteomes" id="UP000193317">
    <property type="component" value="Unassembled WGS sequence"/>
</dbReference>
<feature type="transmembrane region" description="Helical" evidence="11">
    <location>
        <begin position="196"/>
        <end position="214"/>
    </location>
</feature>
<evidence type="ECO:0000256" key="9">
    <source>
        <dbReference type="PROSITE-ProRule" id="PRU01161"/>
    </source>
</evidence>
<dbReference type="InterPro" id="IPR002641">
    <property type="entry name" value="PNPLA_dom"/>
</dbReference>
<evidence type="ECO:0000256" key="8">
    <source>
        <dbReference type="ARBA" id="ARBA00023136"/>
    </source>
</evidence>
<feature type="transmembrane region" description="Helical" evidence="11">
    <location>
        <begin position="363"/>
        <end position="381"/>
    </location>
</feature>
<dbReference type="Pfam" id="PF00027">
    <property type="entry name" value="cNMP_binding"/>
    <property type="match status" value="1"/>
</dbReference>
<keyword evidence="9" id="KW-0442">Lipid degradation</keyword>
<dbReference type="SUPFAM" id="SSF103473">
    <property type="entry name" value="MFS general substrate transporter"/>
    <property type="match status" value="2"/>
</dbReference>
<evidence type="ECO:0000256" key="10">
    <source>
        <dbReference type="SAM" id="MobiDB-lite"/>
    </source>
</evidence>
<feature type="transmembrane region" description="Helical" evidence="11">
    <location>
        <begin position="401"/>
        <end position="426"/>
    </location>
</feature>